<evidence type="ECO:0000313" key="3">
    <source>
        <dbReference type="EMBL" id="ATZ93058.1"/>
    </source>
</evidence>
<dbReference type="Proteomes" id="UP000231901">
    <property type="component" value="Chromosome"/>
</dbReference>
<sequence>MPSFIDHQKAFIAEFNATARYHSRYQVFRDFVSCAAAALHNRVCMNDSLEQAYMETIGRYEKDDVIRFSHLLSRIILGMHDAPRDFLGGVFMQLEFGDSCMGQFFTPWDVSRMMAKIQLMGVDALLKTKPFVTLSEPACGAGCMILASAEELREQGFDPSHHLWVSATDIDSLAADMTFVQLSLAGIPAQVITGNALTRDCRRVLFTPAHYYGGWSRRLDSYQDSAA</sequence>
<dbReference type="GO" id="GO:0008170">
    <property type="term" value="F:N-methyltransferase activity"/>
    <property type="evidence" value="ECO:0007669"/>
    <property type="project" value="InterPro"/>
</dbReference>
<gene>
    <name evidence="3" type="ORF">CVE23_03145</name>
</gene>
<protein>
    <submittedName>
        <fullName evidence="3">Integrase</fullName>
    </submittedName>
</protein>
<dbReference type="Pfam" id="PF02384">
    <property type="entry name" value="N6_Mtase"/>
    <property type="match status" value="1"/>
</dbReference>
<organism evidence="3 4">
    <name type="scientific">Dickeya fangzhongdai</name>
    <dbReference type="NCBI Taxonomy" id="1778540"/>
    <lineage>
        <taxon>Bacteria</taxon>
        <taxon>Pseudomonadati</taxon>
        <taxon>Pseudomonadota</taxon>
        <taxon>Gammaproteobacteria</taxon>
        <taxon>Enterobacterales</taxon>
        <taxon>Pectobacteriaceae</taxon>
        <taxon>Dickeya</taxon>
    </lineage>
</organism>
<dbReference type="SUPFAM" id="SSF53335">
    <property type="entry name" value="S-adenosyl-L-methionine-dependent methyltransferases"/>
    <property type="match status" value="1"/>
</dbReference>
<keyword evidence="4" id="KW-1185">Reference proteome</keyword>
<dbReference type="AlphaFoldDB" id="A0A2K8QJ44"/>
<name>A0A2K8QJ44_9GAMM</name>
<proteinExistence type="inferred from homology"/>
<feature type="domain" description="DNA methylase adenine-specific" evidence="2">
    <location>
        <begin position="100"/>
        <end position="200"/>
    </location>
</feature>
<evidence type="ECO:0000259" key="2">
    <source>
        <dbReference type="Pfam" id="PF02384"/>
    </source>
</evidence>
<dbReference type="InterPro" id="IPR029063">
    <property type="entry name" value="SAM-dependent_MTases_sf"/>
</dbReference>
<dbReference type="GO" id="GO:0003677">
    <property type="term" value="F:DNA binding"/>
    <property type="evidence" value="ECO:0007669"/>
    <property type="project" value="InterPro"/>
</dbReference>
<dbReference type="InterPro" id="IPR003356">
    <property type="entry name" value="DNA_methylase_A-5"/>
</dbReference>
<dbReference type="PRINTS" id="PR00507">
    <property type="entry name" value="N12N6MTFRASE"/>
</dbReference>
<dbReference type="EMBL" id="CP025003">
    <property type="protein sequence ID" value="ATZ93058.1"/>
    <property type="molecule type" value="Genomic_DNA"/>
</dbReference>
<dbReference type="Gene3D" id="3.40.50.150">
    <property type="entry name" value="Vaccinia Virus protein VP39"/>
    <property type="match status" value="1"/>
</dbReference>
<dbReference type="KEGG" id="dfn:CVE23_03145"/>
<reference evidence="4" key="1">
    <citation type="journal article" date="2018" name="Genome Announc.">
        <title>Complete genome sequence of a Dickeya fangzhongdai type strain causing bleeding canker of pear tree trunks.</title>
        <authorList>
            <person name="Zhao Y."/>
            <person name="Tian Y."/>
            <person name="Li X."/>
            <person name="Hu B."/>
        </authorList>
    </citation>
    <scope>NUCLEOTIDE SEQUENCE [LARGE SCALE GENOMIC DNA]</scope>
    <source>
        <strain evidence="4">DSM 101947</strain>
    </source>
</reference>
<dbReference type="RefSeq" id="WP_100848880.1">
    <property type="nucleotide sequence ID" value="NZ_BMJF01000003.1"/>
</dbReference>
<accession>A0A2K8QJ44</accession>
<comment type="similarity">
    <text evidence="1">Belongs to the N(4)/N(6)-methyltransferase family.</text>
</comment>
<dbReference type="GeneID" id="66563336"/>
<evidence type="ECO:0000313" key="4">
    <source>
        <dbReference type="Proteomes" id="UP000231901"/>
    </source>
</evidence>
<evidence type="ECO:0000256" key="1">
    <source>
        <dbReference type="ARBA" id="ARBA00006594"/>
    </source>
</evidence>